<dbReference type="Gene3D" id="3.50.50.60">
    <property type="entry name" value="FAD/NAD(P)-binding domain"/>
    <property type="match status" value="1"/>
</dbReference>
<evidence type="ECO:0000313" key="6">
    <source>
        <dbReference type="Proteomes" id="UP000234341"/>
    </source>
</evidence>
<evidence type="ECO:0000259" key="3">
    <source>
        <dbReference type="Pfam" id="PF01494"/>
    </source>
</evidence>
<dbReference type="InterPro" id="IPR054707">
    <property type="entry name" value="DhpH_subs-bd"/>
</dbReference>
<dbReference type="InterPro" id="IPR036188">
    <property type="entry name" value="FAD/NAD-bd_sf"/>
</dbReference>
<dbReference type="GO" id="GO:0071949">
    <property type="term" value="F:FAD binding"/>
    <property type="evidence" value="ECO:0007669"/>
    <property type="project" value="InterPro"/>
</dbReference>
<keyword evidence="2" id="KW-0503">Monooxygenase</keyword>
<evidence type="ECO:0000259" key="4">
    <source>
        <dbReference type="Pfam" id="PF22607"/>
    </source>
</evidence>
<feature type="domain" description="FAD-binding" evidence="3">
    <location>
        <begin position="6"/>
        <end position="42"/>
    </location>
</feature>
<dbReference type="OrthoDB" id="8591538at2"/>
<dbReference type="SUPFAM" id="SSF51905">
    <property type="entry name" value="FAD/NAD(P)-binding domain"/>
    <property type="match status" value="1"/>
</dbReference>
<evidence type="ECO:0000313" key="5">
    <source>
        <dbReference type="EMBL" id="PLQ00493.1"/>
    </source>
</evidence>
<name>A0A2N5CE15_9BURK</name>
<evidence type="ECO:0000256" key="2">
    <source>
        <dbReference type="ARBA" id="ARBA00023033"/>
    </source>
</evidence>
<dbReference type="PRINTS" id="PR00420">
    <property type="entry name" value="RNGMNOXGNASE"/>
</dbReference>
<dbReference type="InterPro" id="IPR050493">
    <property type="entry name" value="FAD-dep_Monooxygenase_BioMet"/>
</dbReference>
<dbReference type="Proteomes" id="UP000234341">
    <property type="component" value="Unassembled WGS sequence"/>
</dbReference>
<dbReference type="InterPro" id="IPR002938">
    <property type="entry name" value="FAD-bd"/>
</dbReference>
<accession>A0A2N5CE15</accession>
<sequence length="377" mass="40798">MNAPDARILIVGGSLAGLTLALACASRGVQVHVVERSARRRQGGDSLSVDLSAMAAAVGHDPRLQPILPVVHAYRDRHLTTWPALHSWLRDRTAETPGVFVDEGRAVASITDQGNRVQVHYSDGAEMIADAVIGADGYHSIVRRAVAPEAPLARFAGYVVWRGLVEERALKTPIPLPVTRGLWIDFVEGYRLVAAVLPGRNGSLEIGERQVTFAWFDTHREELLRRTARLTPDGCLVGTLGRGAIDAKVREELFGLVPRIWPATWAEAVAVGIQSTDALSGAPIAEYEPTRLASGPLAIIGDAAHVVSPMTGRGFATGVEDAAVLSNMLADRNVNEPISMALARYNAARLPYVRALVRQSRQISAEYLRYAADPDRY</sequence>
<comment type="caution">
    <text evidence="5">The sequence shown here is derived from an EMBL/GenBank/DDBJ whole genome shotgun (WGS) entry which is preliminary data.</text>
</comment>
<feature type="domain" description="2,6-dihydroxypyridine 3-monooxygenase substrate binding" evidence="4">
    <location>
        <begin position="155"/>
        <end position="224"/>
    </location>
</feature>
<protein>
    <submittedName>
        <fullName evidence="5">Salicylate hydroxylase</fullName>
    </submittedName>
</protein>
<dbReference type="EMBL" id="PJRP01000004">
    <property type="protein sequence ID" value="PLQ00493.1"/>
    <property type="molecule type" value="Genomic_DNA"/>
</dbReference>
<dbReference type="Pfam" id="PF01494">
    <property type="entry name" value="FAD_binding_3"/>
    <property type="match status" value="2"/>
</dbReference>
<proteinExistence type="predicted"/>
<gene>
    <name evidence="5" type="ORF">CYJ10_12290</name>
</gene>
<dbReference type="PANTHER" id="PTHR13789">
    <property type="entry name" value="MONOOXYGENASE"/>
    <property type="match status" value="1"/>
</dbReference>
<dbReference type="AlphaFoldDB" id="A0A2N5CE15"/>
<keyword evidence="1" id="KW-0560">Oxidoreductase</keyword>
<evidence type="ECO:0000256" key="1">
    <source>
        <dbReference type="ARBA" id="ARBA00023002"/>
    </source>
</evidence>
<dbReference type="GO" id="GO:0004497">
    <property type="term" value="F:monooxygenase activity"/>
    <property type="evidence" value="ECO:0007669"/>
    <property type="project" value="UniProtKB-KW"/>
</dbReference>
<dbReference type="PROSITE" id="PS51257">
    <property type="entry name" value="PROKAR_LIPOPROTEIN"/>
    <property type="match status" value="1"/>
</dbReference>
<dbReference type="SUPFAM" id="SSF54373">
    <property type="entry name" value="FAD-linked reductases, C-terminal domain"/>
    <property type="match status" value="1"/>
</dbReference>
<dbReference type="Pfam" id="PF22607">
    <property type="entry name" value="FAD_binding-like"/>
    <property type="match status" value="1"/>
</dbReference>
<dbReference type="PANTHER" id="PTHR13789:SF309">
    <property type="entry name" value="PUTATIVE (AFU_ORTHOLOGUE AFUA_6G14510)-RELATED"/>
    <property type="match status" value="1"/>
</dbReference>
<reference evidence="5 6" key="1">
    <citation type="submission" date="2017-12" db="EMBL/GenBank/DDBJ databases">
        <title>Genome sequence of the active heterotrophic nitrifier-denitrifier, Cupriavidus pauculus UM1.</title>
        <authorList>
            <person name="Putonti C."/>
            <person name="Castignetti D."/>
        </authorList>
    </citation>
    <scope>NUCLEOTIDE SEQUENCE [LARGE SCALE GENOMIC DNA]</scope>
    <source>
        <strain evidence="5 6">UM1</strain>
    </source>
</reference>
<feature type="domain" description="FAD-binding" evidence="3">
    <location>
        <begin position="279"/>
        <end position="360"/>
    </location>
</feature>
<organism evidence="5 6">
    <name type="scientific">Cupriavidus pauculus</name>
    <dbReference type="NCBI Taxonomy" id="82633"/>
    <lineage>
        <taxon>Bacteria</taxon>
        <taxon>Pseudomonadati</taxon>
        <taxon>Pseudomonadota</taxon>
        <taxon>Betaproteobacteria</taxon>
        <taxon>Burkholderiales</taxon>
        <taxon>Burkholderiaceae</taxon>
        <taxon>Cupriavidus</taxon>
    </lineage>
</organism>